<gene>
    <name evidence="1" type="ORF">A2557_09595</name>
</gene>
<reference evidence="1 2" key="1">
    <citation type="journal article" date="2016" name="Nat. Commun.">
        <title>Thousands of microbial genomes shed light on interconnected biogeochemical processes in an aquifer system.</title>
        <authorList>
            <person name="Anantharaman K."/>
            <person name="Brown C.T."/>
            <person name="Hug L.A."/>
            <person name="Sharon I."/>
            <person name="Castelle C.J."/>
            <person name="Probst A.J."/>
            <person name="Thomas B.C."/>
            <person name="Singh A."/>
            <person name="Wilkins M.J."/>
            <person name="Karaoz U."/>
            <person name="Brodie E.L."/>
            <person name="Williams K.H."/>
            <person name="Hubbard S.S."/>
            <person name="Banfield J.F."/>
        </authorList>
    </citation>
    <scope>NUCLEOTIDE SEQUENCE [LARGE SCALE GENOMIC DNA]</scope>
</reference>
<evidence type="ECO:0000313" key="2">
    <source>
        <dbReference type="Proteomes" id="UP000177583"/>
    </source>
</evidence>
<evidence type="ECO:0000313" key="1">
    <source>
        <dbReference type="EMBL" id="OGH00315.1"/>
    </source>
</evidence>
<name>A0A1F6GQ78_9PROT</name>
<sequence>MIKVLVISDQPTAVSAIERLLEQPRLFCFHCRAEQESVADRLLEIDPDFCLLEAIENSDKELILQEFLCKNLRPFALIEKPVLESICNSDHWVGFAPLPVKNLVQSINDLSDWAEFQHEALRSPGIQKNDFQSPSL</sequence>
<organism evidence="1 2">
    <name type="scientific">Candidatus Lambdaproteobacteria bacterium RIFOXYD2_FULL_56_26</name>
    <dbReference type="NCBI Taxonomy" id="1817773"/>
    <lineage>
        <taxon>Bacteria</taxon>
        <taxon>Pseudomonadati</taxon>
        <taxon>Pseudomonadota</taxon>
        <taxon>Candidatus Lambdaproteobacteria</taxon>
    </lineage>
</organism>
<dbReference type="AlphaFoldDB" id="A0A1F6GQ78"/>
<comment type="caution">
    <text evidence="1">The sequence shown here is derived from an EMBL/GenBank/DDBJ whole genome shotgun (WGS) entry which is preliminary data.</text>
</comment>
<dbReference type="EMBL" id="MFNF01000047">
    <property type="protein sequence ID" value="OGH00315.1"/>
    <property type="molecule type" value="Genomic_DNA"/>
</dbReference>
<protein>
    <submittedName>
        <fullName evidence="1">Uncharacterized protein</fullName>
    </submittedName>
</protein>
<dbReference type="Proteomes" id="UP000177583">
    <property type="component" value="Unassembled WGS sequence"/>
</dbReference>
<accession>A0A1F6GQ78</accession>
<proteinExistence type="predicted"/>